<keyword evidence="5" id="KW-1185">Reference proteome</keyword>
<dbReference type="InterPro" id="IPR029044">
    <property type="entry name" value="Nucleotide-diphossugar_trans"/>
</dbReference>
<evidence type="ECO:0000313" key="4">
    <source>
        <dbReference type="EMBL" id="PYH96254.1"/>
    </source>
</evidence>
<keyword evidence="3" id="KW-0808">Transferase</keyword>
<dbReference type="STRING" id="1448320.A0A319DGK8"/>
<name>A0A319DGK8_9EURO</name>
<accession>A0A319DGK8</accession>
<dbReference type="OrthoDB" id="205108at2759"/>
<dbReference type="InterPro" id="IPR008630">
    <property type="entry name" value="Glyco_trans_34"/>
</dbReference>
<evidence type="ECO:0000256" key="1">
    <source>
        <dbReference type="ARBA" id="ARBA00005664"/>
    </source>
</evidence>
<keyword evidence="2" id="KW-0328">Glycosyltransferase</keyword>
<sequence>MQFALPPRKTPIAPPYARSSRFSLQRRKQFKAVAILGFALLVVFFLLSQLFYTSTGTSAVPVGTPSVVIVTVLDRAGFSNEYTQKIVKNREDYAKRHGYINFFANVSDYETALDEAPKSWTVVPAVRHAMASHPYSEYFFHLGAHALIMNPTKSLESHVLEKSRLESLMRKDASVVPPDSIIKTFSHIQAQDVDLIITTDNEDMNPGSFVLKQGDFAKFFLDLWFDPLYRTYNFAKAETHVLDHIVQWHPTILARLALIPQRVINAYSKVSSAATTDGTYKEGDFVIRFPGCDTDTKRSCEKEMTPYYRLWSEKLKNE</sequence>
<evidence type="ECO:0000313" key="5">
    <source>
        <dbReference type="Proteomes" id="UP000247810"/>
    </source>
</evidence>
<dbReference type="Pfam" id="PF05637">
    <property type="entry name" value="Glyco_transf_34"/>
    <property type="match status" value="1"/>
</dbReference>
<gene>
    <name evidence="4" type="ORF">BO71DRAFT_448802</name>
</gene>
<dbReference type="AlphaFoldDB" id="A0A319DGK8"/>
<dbReference type="GO" id="GO:0006487">
    <property type="term" value="P:protein N-linked glycosylation"/>
    <property type="evidence" value="ECO:0007669"/>
    <property type="project" value="TreeGrafter"/>
</dbReference>
<evidence type="ECO:0000256" key="2">
    <source>
        <dbReference type="ARBA" id="ARBA00022676"/>
    </source>
</evidence>
<dbReference type="GO" id="GO:0000136">
    <property type="term" value="C:mannan polymerase complex"/>
    <property type="evidence" value="ECO:0007669"/>
    <property type="project" value="TreeGrafter"/>
</dbReference>
<reference evidence="4 5" key="1">
    <citation type="submission" date="2018-02" db="EMBL/GenBank/DDBJ databases">
        <title>The genomes of Aspergillus section Nigri reveals drivers in fungal speciation.</title>
        <authorList>
            <consortium name="DOE Joint Genome Institute"/>
            <person name="Vesth T.C."/>
            <person name="Nybo J."/>
            <person name="Theobald S."/>
            <person name="Brandl J."/>
            <person name="Frisvad J.C."/>
            <person name="Nielsen K.F."/>
            <person name="Lyhne E.K."/>
            <person name="Kogle M.E."/>
            <person name="Kuo A."/>
            <person name="Riley R."/>
            <person name="Clum A."/>
            <person name="Nolan M."/>
            <person name="Lipzen A."/>
            <person name="Salamov A."/>
            <person name="Henrissat B."/>
            <person name="Wiebenga A."/>
            <person name="De vries R.P."/>
            <person name="Grigoriev I.V."/>
            <person name="Mortensen U.H."/>
            <person name="Andersen M.R."/>
            <person name="Baker S.E."/>
        </authorList>
    </citation>
    <scope>NUCLEOTIDE SEQUENCE [LARGE SCALE GENOMIC DNA]</scope>
    <source>
        <strain evidence="4 5">CBS 707.79</strain>
    </source>
</reference>
<dbReference type="Gene3D" id="3.90.550.10">
    <property type="entry name" value="Spore Coat Polysaccharide Biosynthesis Protein SpsA, Chain A"/>
    <property type="match status" value="1"/>
</dbReference>
<evidence type="ECO:0008006" key="6">
    <source>
        <dbReference type="Google" id="ProtNLM"/>
    </source>
</evidence>
<dbReference type="PANTHER" id="PTHR31306:SF10">
    <property type="entry name" value="ALPHA-1,6-MANNOSYLTRANSFERASE MNN11-RELATED"/>
    <property type="match status" value="1"/>
</dbReference>
<dbReference type="VEuPathDB" id="FungiDB:BO71DRAFT_448802"/>
<dbReference type="Proteomes" id="UP000247810">
    <property type="component" value="Unassembled WGS sequence"/>
</dbReference>
<organism evidence="4 5">
    <name type="scientific">Aspergillus ellipticus CBS 707.79</name>
    <dbReference type="NCBI Taxonomy" id="1448320"/>
    <lineage>
        <taxon>Eukaryota</taxon>
        <taxon>Fungi</taxon>
        <taxon>Dikarya</taxon>
        <taxon>Ascomycota</taxon>
        <taxon>Pezizomycotina</taxon>
        <taxon>Eurotiomycetes</taxon>
        <taxon>Eurotiomycetidae</taxon>
        <taxon>Eurotiales</taxon>
        <taxon>Aspergillaceae</taxon>
        <taxon>Aspergillus</taxon>
        <taxon>Aspergillus subgen. Circumdati</taxon>
    </lineage>
</organism>
<dbReference type="GO" id="GO:0000009">
    <property type="term" value="F:alpha-1,6-mannosyltransferase activity"/>
    <property type="evidence" value="ECO:0007669"/>
    <property type="project" value="TreeGrafter"/>
</dbReference>
<comment type="similarity">
    <text evidence="1">Belongs to the glycosyltransferase 34 family.</text>
</comment>
<dbReference type="PANTHER" id="PTHR31306">
    <property type="entry name" value="ALPHA-1,6-MANNOSYLTRANSFERASE MNN11-RELATED"/>
    <property type="match status" value="1"/>
</dbReference>
<evidence type="ECO:0000256" key="3">
    <source>
        <dbReference type="ARBA" id="ARBA00022679"/>
    </source>
</evidence>
<dbReference type="EMBL" id="KZ825840">
    <property type="protein sequence ID" value="PYH96254.1"/>
    <property type="molecule type" value="Genomic_DNA"/>
</dbReference>
<dbReference type="FunFam" id="3.90.550.10:FF:000149">
    <property type="entry name" value="Alpha-1,6-mannosyltransferase subunit"/>
    <property type="match status" value="1"/>
</dbReference>
<proteinExistence type="inferred from homology"/>
<protein>
    <recommendedName>
        <fullName evidence="6">Alpha-1,6-mannosyltransferase subunit</fullName>
    </recommendedName>
</protein>